<dbReference type="SUPFAM" id="SSF143791">
    <property type="entry name" value="DUSP-like"/>
    <property type="match status" value="1"/>
</dbReference>
<dbReference type="PROSITE" id="PS51283">
    <property type="entry name" value="DUSP"/>
    <property type="match status" value="1"/>
</dbReference>
<dbReference type="InterPro" id="IPR038765">
    <property type="entry name" value="Papain-like_cys_pep_sf"/>
</dbReference>
<dbReference type="InterPro" id="IPR028889">
    <property type="entry name" value="USP"/>
</dbReference>
<feature type="region of interest" description="Disordered" evidence="13">
    <location>
        <begin position="214"/>
        <end position="255"/>
    </location>
</feature>
<evidence type="ECO:0000259" key="14">
    <source>
        <dbReference type="PROSITE" id="PS50235"/>
    </source>
</evidence>
<keyword evidence="6" id="KW-0963">Cytoplasm</keyword>
<keyword evidence="11" id="KW-0539">Nucleus</keyword>
<dbReference type="Pfam" id="PF14533">
    <property type="entry name" value="USP7_C2"/>
    <property type="match status" value="1"/>
</dbReference>
<sequence>MAEGGPPDCETQKTEIANLLKAPLKKGDTWYLVDTKWLKQWKKYVGFDSWDSFSAGDQSANPGPIDNKTLFKDDGKTLKEHLIDELDYVLLPTEGWNKLVSWYGTVEGQEPIARKVIEQGMFVKHCKVEVYLIDLKLCQNSDMDAVHTKQFSRAITIDQIEKEMRKLFNISDDKETRLWNRYMCNTYEHLNKTDHTIQDAGLYQGQLIVIEPQNDDGTWPRQAKSTSSYNSSSAPLERQSSYTSTRSSGYNSSSSNYDNNYSSYGCYNNEPGRSQAVPGLCGLSNLGNTCFMNSALQCMSNVSYLTHYFLEERWVDELNEDNPLGMRGEIAKTYAELAKQMWSGKYTYTVPRNFKIAVGKFAPQFSGFQQQDSQELMAFLLDGLHEDLNRIRKKPYIELKDAENRPDAEVAKEAWNNYRKRNDSVIVDTFHGLLKSTLVCPECAKVSVTFDPFCYLSLPLPIKKERQMEVFWVPLDPAKTPVQYKLTVPKLGTVLDLCSALSKHVNVQPDKMVVTDVYSHKFHKVYSQEDALNHITDRDDIFIYEVPVNRMDDPNTVILAIYMREKKVKTGFNDHPLTSYQLFGQPLLLPAPRKNCNYETLYNLVLNRISRLVKVPDESDKWWMEEDRKNALDENNVDLDEDIDNSVYKVNGGDSGAHMEDMDDDSCDSPVEESPKNSVGYSNLNCGDTSSNLANDLTNTMVNSCGQISSSSGPANTSNSNISLTATSAMSSSGKRTDCKQGCEDNVKADNADNETEENENQFVHRLFRFTPVNSYGTAAVDNRMDESGKPLKLTSQTYIAVDWDTKVKEKFYSEKAAEELDIHESFHMKNTAKKQIIQLSECLELFTTKEKLGADDPWYCPQCKKHQQATKKFDLWSLPNILVIHLKRFSYNRYWRDKIDTLVEFPTNNLNLKKYIINNNHGPATYDLISVSNHYGGMGGGHYTAFCKNKDDQQWYYFDDSSVSPSSEDVVVTKAAYVLVYQRQGLPDPTQMMRIRSNPSTSGSGVASAAAGAPPSAIDNTIFPPLSPAPFLPLFDLPHLYLQEGESFLKKKVIYFLGTDFYRFGILLFSSANNTFKKDAVCNFTPEAKFIVEDLKRQMESMVNLQDKITRRRNSYQENRDKVAAEIQKMTARLVEALQNNETQLLEELDKFCDEEDHKMETLENEVYTSVSQGEKESLIPDGVIFLSSGEAFIIYWKNRRLKRFA</sequence>
<evidence type="ECO:0000256" key="13">
    <source>
        <dbReference type="SAM" id="MobiDB-lite"/>
    </source>
</evidence>
<dbReference type="GO" id="GO:0005634">
    <property type="term" value="C:nucleus"/>
    <property type="evidence" value="ECO:0007669"/>
    <property type="project" value="UniProtKB-SubCell"/>
</dbReference>
<dbReference type="SUPFAM" id="SSF54001">
    <property type="entry name" value="Cysteine proteinases"/>
    <property type="match status" value="1"/>
</dbReference>
<keyword evidence="12" id="KW-0175">Coiled coil</keyword>
<feature type="region of interest" description="Disordered" evidence="13">
    <location>
        <begin position="650"/>
        <end position="683"/>
    </location>
</feature>
<evidence type="ECO:0000256" key="5">
    <source>
        <dbReference type="ARBA" id="ARBA00012759"/>
    </source>
</evidence>
<feature type="compositionally biased region" description="Low complexity" evidence="13">
    <location>
        <begin position="240"/>
        <end position="255"/>
    </location>
</feature>
<evidence type="ECO:0000256" key="11">
    <source>
        <dbReference type="ARBA" id="ARBA00023242"/>
    </source>
</evidence>
<evidence type="ECO:0000256" key="9">
    <source>
        <dbReference type="ARBA" id="ARBA00022801"/>
    </source>
</evidence>
<dbReference type="CDD" id="cd02674">
    <property type="entry name" value="Peptidase_C19R"/>
    <property type="match status" value="1"/>
</dbReference>
<feature type="domain" description="DUSP" evidence="15">
    <location>
        <begin position="7"/>
        <end position="117"/>
    </location>
</feature>
<dbReference type="PANTHER" id="PTHR21646">
    <property type="entry name" value="UBIQUITIN CARBOXYL-TERMINAL HYDROLASE"/>
    <property type="match status" value="1"/>
</dbReference>
<comment type="similarity">
    <text evidence="4">Belongs to the peptidase C19 family.</text>
</comment>
<keyword evidence="7" id="KW-0645">Protease</keyword>
<dbReference type="PROSITE" id="PS50235">
    <property type="entry name" value="USP_3"/>
    <property type="match status" value="1"/>
</dbReference>
<organism evidence="16 17">
    <name type="scientific">Acanthosepion pharaonis</name>
    <name type="common">Pharaoh cuttlefish</name>
    <name type="synonym">Sepia pharaonis</name>
    <dbReference type="NCBI Taxonomy" id="158019"/>
    <lineage>
        <taxon>Eukaryota</taxon>
        <taxon>Metazoa</taxon>
        <taxon>Spiralia</taxon>
        <taxon>Lophotrochozoa</taxon>
        <taxon>Mollusca</taxon>
        <taxon>Cephalopoda</taxon>
        <taxon>Coleoidea</taxon>
        <taxon>Decapodiformes</taxon>
        <taxon>Sepiida</taxon>
        <taxon>Sepiina</taxon>
        <taxon>Sepiidae</taxon>
        <taxon>Acanthosepion</taxon>
    </lineage>
</organism>
<evidence type="ECO:0000256" key="2">
    <source>
        <dbReference type="ARBA" id="ARBA00004123"/>
    </source>
</evidence>
<evidence type="ECO:0000313" key="16">
    <source>
        <dbReference type="EMBL" id="CAE1264454.1"/>
    </source>
</evidence>
<evidence type="ECO:0000256" key="3">
    <source>
        <dbReference type="ARBA" id="ARBA00004496"/>
    </source>
</evidence>
<evidence type="ECO:0000256" key="8">
    <source>
        <dbReference type="ARBA" id="ARBA00022786"/>
    </source>
</evidence>
<proteinExistence type="inferred from homology"/>
<dbReference type="PROSITE" id="PS00973">
    <property type="entry name" value="USP_2"/>
    <property type="match status" value="1"/>
</dbReference>
<dbReference type="EMBL" id="CAHIKZ030001447">
    <property type="protein sequence ID" value="CAE1264454.1"/>
    <property type="molecule type" value="Genomic_DNA"/>
</dbReference>
<dbReference type="InterPro" id="IPR018200">
    <property type="entry name" value="USP_CS"/>
</dbReference>
<feature type="coiled-coil region" evidence="12">
    <location>
        <begin position="1093"/>
        <end position="1167"/>
    </location>
</feature>
<protein>
    <recommendedName>
        <fullName evidence="5">ubiquitinyl hydrolase 1</fullName>
        <ecNumber evidence="5">3.4.19.12</ecNumber>
    </recommendedName>
</protein>
<dbReference type="FunFam" id="3.90.70.10:FF:000013">
    <property type="entry name" value="ubiquitin carboxyl-terminal hydrolase 15 isoform X1"/>
    <property type="match status" value="1"/>
</dbReference>
<dbReference type="Pfam" id="PF06337">
    <property type="entry name" value="DUSP"/>
    <property type="match status" value="1"/>
</dbReference>
<dbReference type="GO" id="GO:0006508">
    <property type="term" value="P:proteolysis"/>
    <property type="evidence" value="ECO:0007669"/>
    <property type="project" value="UniProtKB-KW"/>
</dbReference>
<evidence type="ECO:0000313" key="17">
    <source>
        <dbReference type="Proteomes" id="UP000597762"/>
    </source>
</evidence>
<feature type="compositionally biased region" description="Acidic residues" evidence="13">
    <location>
        <begin position="661"/>
        <end position="671"/>
    </location>
</feature>
<evidence type="ECO:0000259" key="15">
    <source>
        <dbReference type="PROSITE" id="PS51283"/>
    </source>
</evidence>
<dbReference type="Gene3D" id="3.10.20.90">
    <property type="entry name" value="Phosphatidylinositol 3-kinase Catalytic Subunit, Chain A, domain 1"/>
    <property type="match status" value="1"/>
</dbReference>
<dbReference type="FunFam" id="3.30.2230.10:FF:000003">
    <property type="entry name" value="ubiquitin carboxyl-terminal hydrolase 15 isoform X1"/>
    <property type="match status" value="1"/>
</dbReference>
<accession>A0A812CG41</accession>
<name>A0A812CG41_ACAPH</name>
<dbReference type="InterPro" id="IPR006615">
    <property type="entry name" value="Pept_C19_DUSP"/>
</dbReference>
<dbReference type="OrthoDB" id="265776at2759"/>
<dbReference type="InterPro" id="IPR028135">
    <property type="entry name" value="Ub_USP-typ"/>
</dbReference>
<dbReference type="GO" id="GO:0005737">
    <property type="term" value="C:cytoplasm"/>
    <property type="evidence" value="ECO:0007669"/>
    <property type="project" value="UniProtKB-SubCell"/>
</dbReference>
<dbReference type="Gene3D" id="3.90.70.10">
    <property type="entry name" value="Cysteine proteinases"/>
    <property type="match status" value="2"/>
</dbReference>
<keyword evidence="9 16" id="KW-0378">Hydrolase</keyword>
<dbReference type="Pfam" id="PF00443">
    <property type="entry name" value="UCH"/>
    <property type="match status" value="1"/>
</dbReference>
<dbReference type="InterPro" id="IPR035927">
    <property type="entry name" value="DUSP-like_sf"/>
</dbReference>
<evidence type="ECO:0000256" key="1">
    <source>
        <dbReference type="ARBA" id="ARBA00000707"/>
    </source>
</evidence>
<dbReference type="GO" id="GO:0004843">
    <property type="term" value="F:cysteine-type deubiquitinase activity"/>
    <property type="evidence" value="ECO:0007669"/>
    <property type="project" value="UniProtKB-EC"/>
</dbReference>
<reference evidence="16" key="1">
    <citation type="submission" date="2021-01" db="EMBL/GenBank/DDBJ databases">
        <authorList>
            <person name="Li R."/>
            <person name="Bekaert M."/>
        </authorList>
    </citation>
    <scope>NUCLEOTIDE SEQUENCE</scope>
    <source>
        <strain evidence="16">Farmed</strain>
    </source>
</reference>
<dbReference type="SMART" id="SM00695">
    <property type="entry name" value="DUSP"/>
    <property type="match status" value="1"/>
</dbReference>
<evidence type="ECO:0000256" key="10">
    <source>
        <dbReference type="ARBA" id="ARBA00022807"/>
    </source>
</evidence>
<keyword evidence="17" id="KW-1185">Reference proteome</keyword>
<evidence type="ECO:0000256" key="4">
    <source>
        <dbReference type="ARBA" id="ARBA00009085"/>
    </source>
</evidence>
<dbReference type="GO" id="GO:0016579">
    <property type="term" value="P:protein deubiquitination"/>
    <property type="evidence" value="ECO:0007669"/>
    <property type="project" value="InterPro"/>
</dbReference>
<dbReference type="Gene3D" id="3.30.2230.10">
    <property type="entry name" value="DUSP-like"/>
    <property type="match status" value="1"/>
</dbReference>
<dbReference type="InterPro" id="IPR029346">
    <property type="entry name" value="USP_C"/>
</dbReference>
<dbReference type="InterPro" id="IPR001394">
    <property type="entry name" value="Peptidase_C19_UCH"/>
</dbReference>
<comment type="caution">
    <text evidence="16">The sequence shown here is derived from an EMBL/GenBank/DDBJ whole genome shotgun (WGS) entry which is preliminary data.</text>
</comment>
<dbReference type="Pfam" id="PF14836">
    <property type="entry name" value="Ubiquitin_3"/>
    <property type="match status" value="1"/>
</dbReference>
<evidence type="ECO:0000256" key="7">
    <source>
        <dbReference type="ARBA" id="ARBA00022670"/>
    </source>
</evidence>
<keyword evidence="10" id="KW-0788">Thiol protease</keyword>
<comment type="catalytic activity">
    <reaction evidence="1">
        <text>Thiol-dependent hydrolysis of ester, thioester, amide, peptide and isopeptide bonds formed by the C-terminal Gly of ubiquitin (a 76-residue protein attached to proteins as an intracellular targeting signal).</text>
        <dbReference type="EC" id="3.4.19.12"/>
    </reaction>
</comment>
<dbReference type="InterPro" id="IPR050185">
    <property type="entry name" value="Ub_carboxyl-term_hydrolase"/>
</dbReference>
<dbReference type="PANTHER" id="PTHR21646:SF24">
    <property type="entry name" value="UBIQUITIN CARBOXYL-TERMINAL HYDROLASE"/>
    <property type="match status" value="1"/>
</dbReference>
<dbReference type="AlphaFoldDB" id="A0A812CG41"/>
<comment type="subcellular location">
    <subcellularLocation>
        <location evidence="3">Cytoplasm</location>
    </subcellularLocation>
    <subcellularLocation>
        <location evidence="2">Nucleus</location>
    </subcellularLocation>
</comment>
<dbReference type="PROSITE" id="PS00972">
    <property type="entry name" value="USP_1"/>
    <property type="match status" value="1"/>
</dbReference>
<gene>
    <name evidence="16" type="ORF">SPHA_34248</name>
</gene>
<keyword evidence="8" id="KW-0833">Ubl conjugation pathway</keyword>
<evidence type="ECO:0000256" key="6">
    <source>
        <dbReference type="ARBA" id="ARBA00022490"/>
    </source>
</evidence>
<feature type="domain" description="USP" evidence="14">
    <location>
        <begin position="281"/>
        <end position="985"/>
    </location>
</feature>
<evidence type="ECO:0000256" key="12">
    <source>
        <dbReference type="SAM" id="Coils"/>
    </source>
</evidence>
<dbReference type="Proteomes" id="UP000597762">
    <property type="component" value="Unassembled WGS sequence"/>
</dbReference>
<dbReference type="EC" id="3.4.19.12" evidence="5"/>